<evidence type="ECO:0000313" key="11">
    <source>
        <dbReference type="EMBL" id="UTI62959.1"/>
    </source>
</evidence>
<evidence type="ECO:0000256" key="2">
    <source>
        <dbReference type="ARBA" id="ARBA00011955"/>
    </source>
</evidence>
<dbReference type="SUPFAM" id="SSF143631">
    <property type="entry name" value="ApbE-like"/>
    <property type="match status" value="1"/>
</dbReference>
<name>A0ABY5DMZ6_9ACTN</name>
<comment type="cofactor">
    <cofactor evidence="1">
        <name>Mg(2+)</name>
        <dbReference type="ChEBI" id="CHEBI:18420"/>
    </cofactor>
</comment>
<evidence type="ECO:0000256" key="4">
    <source>
        <dbReference type="ARBA" id="ARBA00022630"/>
    </source>
</evidence>
<keyword evidence="5 11" id="KW-0808">Transferase</keyword>
<dbReference type="GO" id="GO:0016740">
    <property type="term" value="F:transferase activity"/>
    <property type="evidence" value="ECO:0007669"/>
    <property type="project" value="UniProtKB-KW"/>
</dbReference>
<keyword evidence="8" id="KW-0460">Magnesium</keyword>
<evidence type="ECO:0000313" key="12">
    <source>
        <dbReference type="Proteomes" id="UP001056035"/>
    </source>
</evidence>
<evidence type="ECO:0000256" key="1">
    <source>
        <dbReference type="ARBA" id="ARBA00001946"/>
    </source>
</evidence>
<keyword evidence="7" id="KW-0274">FAD</keyword>
<evidence type="ECO:0000256" key="10">
    <source>
        <dbReference type="ARBA" id="ARBA00048540"/>
    </source>
</evidence>
<gene>
    <name evidence="11" type="ORF">NBH00_16530</name>
</gene>
<dbReference type="Proteomes" id="UP001056035">
    <property type="component" value="Chromosome"/>
</dbReference>
<organism evidence="11 12">
    <name type="scientific">Paraconexibacter antarcticus</name>
    <dbReference type="NCBI Taxonomy" id="2949664"/>
    <lineage>
        <taxon>Bacteria</taxon>
        <taxon>Bacillati</taxon>
        <taxon>Actinomycetota</taxon>
        <taxon>Thermoleophilia</taxon>
        <taxon>Solirubrobacterales</taxon>
        <taxon>Paraconexibacteraceae</taxon>
        <taxon>Paraconexibacter</taxon>
    </lineage>
</organism>
<keyword evidence="12" id="KW-1185">Reference proteome</keyword>
<evidence type="ECO:0000256" key="5">
    <source>
        <dbReference type="ARBA" id="ARBA00022679"/>
    </source>
</evidence>
<dbReference type="Gene3D" id="3.10.520.10">
    <property type="entry name" value="ApbE-like domains"/>
    <property type="match status" value="1"/>
</dbReference>
<dbReference type="PANTHER" id="PTHR30040">
    <property type="entry name" value="THIAMINE BIOSYNTHESIS LIPOPROTEIN APBE"/>
    <property type="match status" value="1"/>
</dbReference>
<proteinExistence type="predicted"/>
<comment type="catalytic activity">
    <reaction evidence="10">
        <text>L-threonyl-[protein] + FAD = FMN-L-threonyl-[protein] + AMP + H(+)</text>
        <dbReference type="Rhea" id="RHEA:36847"/>
        <dbReference type="Rhea" id="RHEA-COMP:11060"/>
        <dbReference type="Rhea" id="RHEA-COMP:11061"/>
        <dbReference type="ChEBI" id="CHEBI:15378"/>
        <dbReference type="ChEBI" id="CHEBI:30013"/>
        <dbReference type="ChEBI" id="CHEBI:57692"/>
        <dbReference type="ChEBI" id="CHEBI:74257"/>
        <dbReference type="ChEBI" id="CHEBI:456215"/>
        <dbReference type="EC" id="2.7.1.180"/>
    </reaction>
</comment>
<evidence type="ECO:0000256" key="3">
    <source>
        <dbReference type="ARBA" id="ARBA00016337"/>
    </source>
</evidence>
<evidence type="ECO:0000256" key="6">
    <source>
        <dbReference type="ARBA" id="ARBA00022723"/>
    </source>
</evidence>
<evidence type="ECO:0000256" key="7">
    <source>
        <dbReference type="ARBA" id="ARBA00022827"/>
    </source>
</evidence>
<dbReference type="Pfam" id="PF02424">
    <property type="entry name" value="ApbE"/>
    <property type="match status" value="1"/>
</dbReference>
<dbReference type="RefSeq" id="WP_254569694.1">
    <property type="nucleotide sequence ID" value="NZ_CP098502.1"/>
</dbReference>
<reference evidence="11 12" key="1">
    <citation type="submission" date="2022-06" db="EMBL/GenBank/DDBJ databases">
        <title>Paraconexibacter antarcticus.</title>
        <authorList>
            <person name="Kim C.S."/>
        </authorList>
    </citation>
    <scope>NUCLEOTIDE SEQUENCE [LARGE SCALE GENOMIC DNA]</scope>
    <source>
        <strain evidence="11 12">02-257</strain>
    </source>
</reference>
<dbReference type="PANTHER" id="PTHR30040:SF2">
    <property type="entry name" value="FAD:PROTEIN FMN TRANSFERASE"/>
    <property type="match status" value="1"/>
</dbReference>
<evidence type="ECO:0000256" key="8">
    <source>
        <dbReference type="ARBA" id="ARBA00022842"/>
    </source>
</evidence>
<protein>
    <recommendedName>
        <fullName evidence="3">FAD:protein FMN transferase</fullName>
        <ecNumber evidence="2">2.7.1.180</ecNumber>
    </recommendedName>
    <alternativeName>
        <fullName evidence="9">Flavin transferase</fullName>
    </alternativeName>
</protein>
<dbReference type="InterPro" id="IPR024932">
    <property type="entry name" value="ApbE"/>
</dbReference>
<accession>A0ABY5DMZ6</accession>
<dbReference type="EMBL" id="CP098502">
    <property type="protein sequence ID" value="UTI62959.1"/>
    <property type="molecule type" value="Genomic_DNA"/>
</dbReference>
<keyword evidence="6" id="KW-0479">Metal-binding</keyword>
<dbReference type="InterPro" id="IPR003374">
    <property type="entry name" value="ApbE-like_sf"/>
</dbReference>
<sequence length="326" mass="32750">MSRAATTGRPVTGDAAWRALGTGVRLLVTDAAALPPARSAVEAELAATDLVCSRFRPDAELVRLNARAGREVRVSARLLDAVTLALRAAALTEGAVDPTVGAALVAAGYDRDFPLLAAGGAPGRGRRADRLRLRLRHRAADWRSVRVDPAASTVRVPSGVRLDLGATAKAACADRAAAAARDAAAAVVAHAGVLVSLGGDVAVAGPAPAGGWRVLLAEDHAASPSAGAPAVTVTGGGLASSSTTVRRWGDGAHHLIDPRTGRPAAGPWRTATVAAGSCADANIASTAALVLGEDAVAWLAGRDLPARLVGTHGRVLAVGGWPEDAS</sequence>
<dbReference type="EC" id="2.7.1.180" evidence="2"/>
<evidence type="ECO:0000256" key="9">
    <source>
        <dbReference type="ARBA" id="ARBA00031306"/>
    </source>
</evidence>
<keyword evidence="4" id="KW-0285">Flavoprotein</keyword>